<accession>A0A368XUL4</accession>
<sequence>MHATHDPTARATILVVDDVPENLALLAGILQGRYAVRAANSGPRALQLLRRGSLPDLVLLDVVMPEMDGYAVCGRIKQDPRTRDIPVIFLTVLDDAVDEEMGLGMGAVDYIAKPVSPPIVLARIAAQLRLKATADFLRDQNQFLEHEVARRLAVAERQYDAIIGTMAGLLHARAFEGGRHVQRLQAGLQALADRLQLDPRYAPALTEEAVRLMVKAVPLYDIGMADVPDRILFKAGALSTEERGIVRRHAEHGHTLLQHIAQELGGSTPLLQMAGTMARAHQERWDGSGYPHGLAGEAIAPAARLVAVVDAYEALASGRLYRQPVPHAQAVQAIAEGRGTQFDPGVVDAFLDIQAEFQRIAQQLADTAGAAATSSRAIDAVGGHGA</sequence>
<dbReference type="PANTHER" id="PTHR45228:SF5">
    <property type="entry name" value="CYCLIC DI-GMP PHOSPHODIESTERASE VC_1348-RELATED"/>
    <property type="match status" value="1"/>
</dbReference>
<dbReference type="InterPro" id="IPR003607">
    <property type="entry name" value="HD/PDEase_dom"/>
</dbReference>
<dbReference type="Gene3D" id="3.40.50.2300">
    <property type="match status" value="1"/>
</dbReference>
<dbReference type="SMART" id="SM00448">
    <property type="entry name" value="REC"/>
    <property type="match status" value="1"/>
</dbReference>
<keyword evidence="5" id="KW-1185">Reference proteome</keyword>
<evidence type="ECO:0000256" key="1">
    <source>
        <dbReference type="PROSITE-ProRule" id="PRU00169"/>
    </source>
</evidence>
<feature type="domain" description="Response regulatory" evidence="2">
    <location>
        <begin position="12"/>
        <end position="128"/>
    </location>
</feature>
<evidence type="ECO:0000259" key="3">
    <source>
        <dbReference type="PROSITE" id="PS51832"/>
    </source>
</evidence>
<name>A0A368XUL4_9BURK</name>
<gene>
    <name evidence="4" type="ORF">DES41_104462</name>
</gene>
<dbReference type="PROSITE" id="PS51832">
    <property type="entry name" value="HD_GYP"/>
    <property type="match status" value="1"/>
</dbReference>
<dbReference type="Pfam" id="PF13487">
    <property type="entry name" value="HD_5"/>
    <property type="match status" value="1"/>
</dbReference>
<dbReference type="EMBL" id="QPJK01000004">
    <property type="protein sequence ID" value="RCW71642.1"/>
    <property type="molecule type" value="Genomic_DNA"/>
</dbReference>
<protein>
    <submittedName>
        <fullName evidence="4">Putative two-component system response regulator</fullName>
    </submittedName>
</protein>
<evidence type="ECO:0000313" key="5">
    <source>
        <dbReference type="Proteomes" id="UP000252884"/>
    </source>
</evidence>
<feature type="modified residue" description="4-aspartylphosphate" evidence="1">
    <location>
        <position position="61"/>
    </location>
</feature>
<evidence type="ECO:0000259" key="2">
    <source>
        <dbReference type="PROSITE" id="PS50110"/>
    </source>
</evidence>
<dbReference type="Proteomes" id="UP000252884">
    <property type="component" value="Unassembled WGS sequence"/>
</dbReference>
<dbReference type="Gene3D" id="1.10.3210.10">
    <property type="entry name" value="Hypothetical protein af1432"/>
    <property type="match status" value="1"/>
</dbReference>
<dbReference type="OrthoDB" id="9802500at2"/>
<dbReference type="PROSITE" id="PS50110">
    <property type="entry name" value="RESPONSE_REGULATORY"/>
    <property type="match status" value="1"/>
</dbReference>
<organism evidence="4 5">
    <name type="scientific">Pseudorhodoferax soli</name>
    <dbReference type="NCBI Taxonomy" id="545864"/>
    <lineage>
        <taxon>Bacteria</taxon>
        <taxon>Pseudomonadati</taxon>
        <taxon>Pseudomonadota</taxon>
        <taxon>Betaproteobacteria</taxon>
        <taxon>Burkholderiales</taxon>
        <taxon>Comamonadaceae</taxon>
    </lineage>
</organism>
<dbReference type="Pfam" id="PF00072">
    <property type="entry name" value="Response_reg"/>
    <property type="match status" value="1"/>
</dbReference>
<dbReference type="AlphaFoldDB" id="A0A368XUL4"/>
<dbReference type="RefSeq" id="WP_114468842.1">
    <property type="nucleotide sequence ID" value="NZ_QPJK01000004.1"/>
</dbReference>
<feature type="domain" description="HD-GYP" evidence="3">
    <location>
        <begin position="155"/>
        <end position="366"/>
    </location>
</feature>
<proteinExistence type="predicted"/>
<dbReference type="CDD" id="cd00077">
    <property type="entry name" value="HDc"/>
    <property type="match status" value="1"/>
</dbReference>
<dbReference type="GO" id="GO:0008081">
    <property type="term" value="F:phosphoric diester hydrolase activity"/>
    <property type="evidence" value="ECO:0007669"/>
    <property type="project" value="UniProtKB-ARBA"/>
</dbReference>
<dbReference type="InterPro" id="IPR011006">
    <property type="entry name" value="CheY-like_superfamily"/>
</dbReference>
<dbReference type="InterPro" id="IPR052020">
    <property type="entry name" value="Cyclic_di-GMP/3'3'-cGAMP_PDE"/>
</dbReference>
<dbReference type="GO" id="GO:0000160">
    <property type="term" value="P:phosphorelay signal transduction system"/>
    <property type="evidence" value="ECO:0007669"/>
    <property type="project" value="InterPro"/>
</dbReference>
<dbReference type="InterPro" id="IPR001789">
    <property type="entry name" value="Sig_transdc_resp-reg_receiver"/>
</dbReference>
<dbReference type="InterPro" id="IPR037522">
    <property type="entry name" value="HD_GYP_dom"/>
</dbReference>
<keyword evidence="1" id="KW-0597">Phosphoprotein</keyword>
<dbReference type="PANTHER" id="PTHR45228">
    <property type="entry name" value="CYCLIC DI-GMP PHOSPHODIESTERASE TM_0186-RELATED"/>
    <property type="match status" value="1"/>
</dbReference>
<dbReference type="SUPFAM" id="SSF109604">
    <property type="entry name" value="HD-domain/PDEase-like"/>
    <property type="match status" value="1"/>
</dbReference>
<comment type="caution">
    <text evidence="4">The sequence shown here is derived from an EMBL/GenBank/DDBJ whole genome shotgun (WGS) entry which is preliminary data.</text>
</comment>
<evidence type="ECO:0000313" key="4">
    <source>
        <dbReference type="EMBL" id="RCW71642.1"/>
    </source>
</evidence>
<dbReference type="CDD" id="cd19920">
    <property type="entry name" value="REC_PA4781-like"/>
    <property type="match status" value="1"/>
</dbReference>
<dbReference type="SUPFAM" id="SSF52172">
    <property type="entry name" value="CheY-like"/>
    <property type="match status" value="1"/>
</dbReference>
<reference evidence="4 5" key="1">
    <citation type="submission" date="2018-07" db="EMBL/GenBank/DDBJ databases">
        <title>Genomic Encyclopedia of Type Strains, Phase IV (KMG-IV): sequencing the most valuable type-strain genomes for metagenomic binning, comparative biology and taxonomic classification.</title>
        <authorList>
            <person name="Goeker M."/>
        </authorList>
    </citation>
    <scope>NUCLEOTIDE SEQUENCE [LARGE SCALE GENOMIC DNA]</scope>
    <source>
        <strain evidence="4 5">DSM 21634</strain>
    </source>
</reference>